<proteinExistence type="predicted"/>
<dbReference type="AlphaFoldDB" id="A0A8J2PPV2"/>
<feature type="non-terminal residue" evidence="1">
    <location>
        <position position="1"/>
    </location>
</feature>
<gene>
    <name evidence="1" type="ORF">AFUS01_LOCUS41447</name>
</gene>
<name>A0A8J2PPV2_9HEXA</name>
<evidence type="ECO:0000313" key="2">
    <source>
        <dbReference type="Proteomes" id="UP000708208"/>
    </source>
</evidence>
<comment type="caution">
    <text evidence="1">The sequence shown here is derived from an EMBL/GenBank/DDBJ whole genome shotgun (WGS) entry which is preliminary data.</text>
</comment>
<protein>
    <submittedName>
        <fullName evidence="1">Uncharacterized protein</fullName>
    </submittedName>
</protein>
<sequence>QDGLISSVFVLRLEDSIVSLSFQLFGKKSHFPCYGNQKTYPEMELKLDVVFLACPS</sequence>
<accession>A0A8J2PPV2</accession>
<reference evidence="1" key="1">
    <citation type="submission" date="2021-06" db="EMBL/GenBank/DDBJ databases">
        <authorList>
            <person name="Hodson N. C."/>
            <person name="Mongue J. A."/>
            <person name="Jaron S. K."/>
        </authorList>
    </citation>
    <scope>NUCLEOTIDE SEQUENCE</scope>
</reference>
<dbReference type="EMBL" id="CAJVCH010561730">
    <property type="protein sequence ID" value="CAG7831720.1"/>
    <property type="molecule type" value="Genomic_DNA"/>
</dbReference>
<keyword evidence="2" id="KW-1185">Reference proteome</keyword>
<evidence type="ECO:0000313" key="1">
    <source>
        <dbReference type="EMBL" id="CAG7831720.1"/>
    </source>
</evidence>
<dbReference type="Proteomes" id="UP000708208">
    <property type="component" value="Unassembled WGS sequence"/>
</dbReference>
<organism evidence="1 2">
    <name type="scientific">Allacma fusca</name>
    <dbReference type="NCBI Taxonomy" id="39272"/>
    <lineage>
        <taxon>Eukaryota</taxon>
        <taxon>Metazoa</taxon>
        <taxon>Ecdysozoa</taxon>
        <taxon>Arthropoda</taxon>
        <taxon>Hexapoda</taxon>
        <taxon>Collembola</taxon>
        <taxon>Symphypleona</taxon>
        <taxon>Sminthuridae</taxon>
        <taxon>Allacma</taxon>
    </lineage>
</organism>